<evidence type="ECO:0000313" key="2">
    <source>
        <dbReference type="EMBL" id="AMW04617.1"/>
    </source>
</evidence>
<reference evidence="2 3" key="1">
    <citation type="journal article" date="2014" name="Proc. Natl. Acad. Sci. U.S.A.">
        <title>Functional type 2 photosynthetic reaction centers found in the rare bacterial phylum Gemmatimonadetes.</title>
        <authorList>
            <person name="Zeng Y."/>
            <person name="Feng F."/>
            <person name="Medova H."/>
            <person name="Dean J."/>
            <person name="Koblizek M."/>
        </authorList>
    </citation>
    <scope>NUCLEOTIDE SEQUENCE [LARGE SCALE GENOMIC DNA]</scope>
    <source>
        <strain evidence="2 3">AP64</strain>
    </source>
</reference>
<reference evidence="2 3" key="2">
    <citation type="journal article" date="2016" name="Environ. Microbiol. Rep.">
        <title>Metagenomic evidence for the presence of phototrophic Gemmatimonadetes bacteria in diverse environments.</title>
        <authorList>
            <person name="Zeng Y."/>
            <person name="Baumbach J."/>
            <person name="Barbosa E.G."/>
            <person name="Azevedo V."/>
            <person name="Zhang C."/>
            <person name="Koblizek M."/>
        </authorList>
    </citation>
    <scope>NUCLEOTIDE SEQUENCE [LARGE SCALE GENOMIC DNA]</scope>
    <source>
        <strain evidence="2 3">AP64</strain>
    </source>
</reference>
<keyword evidence="1" id="KW-0812">Transmembrane</keyword>
<keyword evidence="1" id="KW-0472">Membrane</keyword>
<dbReference type="Proteomes" id="UP000076404">
    <property type="component" value="Chromosome"/>
</dbReference>
<keyword evidence="1" id="KW-1133">Transmembrane helix</keyword>
<dbReference type="EMBL" id="CP011454">
    <property type="protein sequence ID" value="AMW04617.1"/>
    <property type="molecule type" value="Genomic_DNA"/>
</dbReference>
<keyword evidence="3" id="KW-1185">Reference proteome</keyword>
<proteinExistence type="predicted"/>
<gene>
    <name evidence="2" type="ORF">GEMMAAP_06700</name>
</gene>
<evidence type="ECO:0000256" key="1">
    <source>
        <dbReference type="SAM" id="Phobius"/>
    </source>
</evidence>
<dbReference type="RefSeq" id="WP_043581344.1">
    <property type="nucleotide sequence ID" value="NZ_CP011454.1"/>
</dbReference>
<dbReference type="eggNOG" id="ENOG502ZDFV">
    <property type="taxonomic scope" value="Bacteria"/>
</dbReference>
<name>A0A143BHU4_9BACT</name>
<organism evidence="2 3">
    <name type="scientific">Gemmatimonas phototrophica</name>
    <dbReference type="NCBI Taxonomy" id="1379270"/>
    <lineage>
        <taxon>Bacteria</taxon>
        <taxon>Pseudomonadati</taxon>
        <taxon>Gemmatimonadota</taxon>
        <taxon>Gemmatimonadia</taxon>
        <taxon>Gemmatimonadales</taxon>
        <taxon>Gemmatimonadaceae</taxon>
        <taxon>Gemmatimonas</taxon>
    </lineage>
</organism>
<sequence length="283" mass="29383">MGCLSRIGCAVVLVAGAAAGYWLYGDRLPSVLSRAASGAADKVTDAAVRTSERLDSQEGARIAAEEEARRRAAREARDKELGWVTVNADNPVVPKGNPLAPLRRKSGPAYVSLTAAQVAGFLAPLLKQLPPSASTAQLALDGDQLLVRTSVSLSDFTGQTAIGSVLGKALVGEDTLFLAGPLEPVRPGLAQFQIRELRLKGIDVPTRVIPGIVRSLRAAAGQNAKGERAARPAVDSADSAGRGADGVALNALPVPLPSTVSDVRVVNGKLTLYRATSPATRKQ</sequence>
<evidence type="ECO:0000313" key="3">
    <source>
        <dbReference type="Proteomes" id="UP000076404"/>
    </source>
</evidence>
<dbReference type="OrthoDB" id="9827321at2"/>
<accession>A0A143BHU4</accession>
<dbReference type="STRING" id="1379270.GEMMAAP_06700"/>
<protein>
    <submittedName>
        <fullName evidence="2">Uncharacterized protein</fullName>
    </submittedName>
</protein>
<feature type="transmembrane region" description="Helical" evidence="1">
    <location>
        <begin position="7"/>
        <end position="24"/>
    </location>
</feature>
<dbReference type="KEGG" id="gph:GEMMAAP_06700"/>
<dbReference type="AlphaFoldDB" id="A0A143BHU4"/>